<feature type="region of interest" description="Disordered" evidence="1">
    <location>
        <begin position="35"/>
        <end position="61"/>
    </location>
</feature>
<dbReference type="Proteomes" id="UP000501690">
    <property type="component" value="Linkage Group LG6"/>
</dbReference>
<dbReference type="AlphaFoldDB" id="A0A4D6M5U7"/>
<sequence>MEYYETVTVNYEGIAMEPIQSRKRNLRGVGAGSELVREGLGQNPSRASCESKEGMPAGSVE</sequence>
<keyword evidence="4" id="KW-1185">Reference proteome</keyword>
<dbReference type="EMBL" id="CP039350">
    <property type="protein sequence ID" value="QCD96595.1"/>
    <property type="molecule type" value="Genomic_DNA"/>
</dbReference>
<evidence type="ECO:0000313" key="4">
    <source>
        <dbReference type="Proteomes" id="UP000501690"/>
    </source>
</evidence>
<organism evidence="2 4">
    <name type="scientific">Vigna unguiculata</name>
    <name type="common">Cowpea</name>
    <dbReference type="NCBI Taxonomy" id="3917"/>
    <lineage>
        <taxon>Eukaryota</taxon>
        <taxon>Viridiplantae</taxon>
        <taxon>Streptophyta</taxon>
        <taxon>Embryophyta</taxon>
        <taxon>Tracheophyta</taxon>
        <taxon>Spermatophyta</taxon>
        <taxon>Magnoliopsida</taxon>
        <taxon>eudicotyledons</taxon>
        <taxon>Gunneridae</taxon>
        <taxon>Pentapetalae</taxon>
        <taxon>rosids</taxon>
        <taxon>fabids</taxon>
        <taxon>Fabales</taxon>
        <taxon>Fabaceae</taxon>
        <taxon>Papilionoideae</taxon>
        <taxon>50 kb inversion clade</taxon>
        <taxon>NPAAA clade</taxon>
        <taxon>indigoferoid/millettioid clade</taxon>
        <taxon>Phaseoleae</taxon>
        <taxon>Vigna</taxon>
    </lineage>
</organism>
<gene>
    <name evidence="2" type="ORF">DEO72_LG6g1301</name>
    <name evidence="3" type="ORF">DEO72_LG6g1302</name>
</gene>
<dbReference type="EMBL" id="CP039350">
    <property type="protein sequence ID" value="QCD96596.1"/>
    <property type="molecule type" value="Genomic_DNA"/>
</dbReference>
<evidence type="ECO:0000313" key="2">
    <source>
        <dbReference type="EMBL" id="QCD96595.1"/>
    </source>
</evidence>
<evidence type="ECO:0000313" key="3">
    <source>
        <dbReference type="EMBL" id="QCD96596.1"/>
    </source>
</evidence>
<accession>A0A4D6M5U7</accession>
<protein>
    <submittedName>
        <fullName evidence="2">Uncharacterized protein</fullName>
    </submittedName>
</protein>
<evidence type="ECO:0000256" key="1">
    <source>
        <dbReference type="SAM" id="MobiDB-lite"/>
    </source>
</evidence>
<proteinExistence type="predicted"/>
<name>A0A4D6M5U7_VIGUN</name>
<reference evidence="2 4" key="1">
    <citation type="submission" date="2019-04" db="EMBL/GenBank/DDBJ databases">
        <title>An improved genome assembly and genetic linkage map for asparagus bean, Vigna unguiculata ssp. sesquipedialis.</title>
        <authorList>
            <person name="Xia Q."/>
            <person name="Zhang R."/>
            <person name="Dong Y."/>
        </authorList>
    </citation>
    <scope>NUCLEOTIDE SEQUENCE [LARGE SCALE GENOMIC DNA]</scope>
    <source>
        <tissue evidence="2">Leaf</tissue>
    </source>
</reference>